<dbReference type="RefSeq" id="WP_030402456.1">
    <property type="nucleotide sequence ID" value="NZ_BBOK01000010.1"/>
</dbReference>
<dbReference type="Pfam" id="PF01370">
    <property type="entry name" value="Epimerase"/>
    <property type="match status" value="1"/>
</dbReference>
<protein>
    <submittedName>
        <fullName evidence="3">NAD-dependent epimerase/dehydratase family protein</fullName>
    </submittedName>
</protein>
<proteinExistence type="inferred from homology"/>
<dbReference type="EMBL" id="JBIVPC010000015">
    <property type="protein sequence ID" value="MFJ6039684.1"/>
    <property type="molecule type" value="Genomic_DNA"/>
</dbReference>
<accession>A0ABW8HFZ9</accession>
<comment type="caution">
    <text evidence="3">The sequence shown here is derived from an EMBL/GenBank/DDBJ whole genome shotgun (WGS) entry which is preliminary data.</text>
</comment>
<evidence type="ECO:0000256" key="1">
    <source>
        <dbReference type="ARBA" id="ARBA00007637"/>
    </source>
</evidence>
<keyword evidence="4" id="KW-1185">Reference proteome</keyword>
<comment type="similarity">
    <text evidence="1">Belongs to the NAD(P)-dependent epimerase/dehydratase family.</text>
</comment>
<dbReference type="GeneID" id="95508058"/>
<dbReference type="SUPFAM" id="SSF51735">
    <property type="entry name" value="NAD(P)-binding Rossmann-fold domains"/>
    <property type="match status" value="1"/>
</dbReference>
<dbReference type="PANTHER" id="PTHR43000">
    <property type="entry name" value="DTDP-D-GLUCOSE 4,6-DEHYDRATASE-RELATED"/>
    <property type="match status" value="1"/>
</dbReference>
<name>A0ABW8HFZ9_9ACTN</name>
<sequence length="330" mass="37322">MSSGKWSGKTAVVTGGTGFIGSHFVEELLAAGADVTCLYRRDNRGVLPQLPRTERLRPVQCDALDEHALGAVFDALPQVDAVFHCAVVSGTWDFRREHSAQILDTNMRTVSNTLRLARRHSVPEVVILSSSDVYLSPTTDPIREDDDFHRQMHYHPDGYYLSKTYTEVLAETYRNEYGMNIYLPRLTSVYGPRDNFEVDTTRVVPSMFAKAVSGQDIEIWGDGSQTRTYMYVTDLVRAILQTVGNDKYHTINVGTAETVSVLQLAQYVCAALGQPERITFLRDKSGGRPSRNLDLGRLDELIDFRPRTLREGLEATVDWYRRHRPYQPLT</sequence>
<dbReference type="Proteomes" id="UP001617907">
    <property type="component" value="Unassembled WGS sequence"/>
</dbReference>
<gene>
    <name evidence="3" type="ORF">ACIQFM_25925</name>
</gene>
<evidence type="ECO:0000313" key="3">
    <source>
        <dbReference type="EMBL" id="MFJ6039684.1"/>
    </source>
</evidence>
<dbReference type="InterPro" id="IPR036291">
    <property type="entry name" value="NAD(P)-bd_dom_sf"/>
</dbReference>
<organism evidence="3 4">
    <name type="scientific">Streptomyces ardesiacus</name>
    <dbReference type="NCBI Taxonomy" id="285564"/>
    <lineage>
        <taxon>Bacteria</taxon>
        <taxon>Bacillati</taxon>
        <taxon>Actinomycetota</taxon>
        <taxon>Actinomycetes</taxon>
        <taxon>Kitasatosporales</taxon>
        <taxon>Streptomycetaceae</taxon>
        <taxon>Streptomyces</taxon>
    </lineage>
</organism>
<evidence type="ECO:0000313" key="4">
    <source>
        <dbReference type="Proteomes" id="UP001617907"/>
    </source>
</evidence>
<reference evidence="3 4" key="1">
    <citation type="submission" date="2024-10" db="EMBL/GenBank/DDBJ databases">
        <title>The Natural Products Discovery Center: Release of the First 8490 Sequenced Strains for Exploring Actinobacteria Biosynthetic Diversity.</title>
        <authorList>
            <person name="Kalkreuter E."/>
            <person name="Kautsar S.A."/>
            <person name="Yang D."/>
            <person name="Bader C.D."/>
            <person name="Teijaro C.N."/>
            <person name="Fluegel L."/>
            <person name="Davis C.M."/>
            <person name="Simpson J.R."/>
            <person name="Lauterbach L."/>
            <person name="Steele A.D."/>
            <person name="Gui C."/>
            <person name="Meng S."/>
            <person name="Li G."/>
            <person name="Viehrig K."/>
            <person name="Ye F."/>
            <person name="Su P."/>
            <person name="Kiefer A.F."/>
            <person name="Nichols A."/>
            <person name="Cepeda A.J."/>
            <person name="Yan W."/>
            <person name="Fan B."/>
            <person name="Jiang Y."/>
            <person name="Adhikari A."/>
            <person name="Zheng C.-J."/>
            <person name="Schuster L."/>
            <person name="Cowan T.M."/>
            <person name="Smanski M.J."/>
            <person name="Chevrette M.G."/>
            <person name="De Carvalho L.P.S."/>
            <person name="Shen B."/>
        </authorList>
    </citation>
    <scope>NUCLEOTIDE SEQUENCE [LARGE SCALE GENOMIC DNA]</scope>
    <source>
        <strain evidence="3 4">NPDC093086</strain>
    </source>
</reference>
<dbReference type="Gene3D" id="3.40.50.720">
    <property type="entry name" value="NAD(P)-binding Rossmann-like Domain"/>
    <property type="match status" value="1"/>
</dbReference>
<feature type="domain" description="NAD-dependent epimerase/dehydratase" evidence="2">
    <location>
        <begin position="12"/>
        <end position="254"/>
    </location>
</feature>
<dbReference type="InterPro" id="IPR001509">
    <property type="entry name" value="Epimerase_deHydtase"/>
</dbReference>
<evidence type="ECO:0000259" key="2">
    <source>
        <dbReference type="Pfam" id="PF01370"/>
    </source>
</evidence>